<name>A0A8H7Z877_AJECA</name>
<protein>
    <submittedName>
        <fullName evidence="2">Uncharacterized protein</fullName>
    </submittedName>
</protein>
<feature type="region of interest" description="Disordered" evidence="1">
    <location>
        <begin position="136"/>
        <end position="160"/>
    </location>
</feature>
<dbReference type="EMBL" id="JAEVHI010000001">
    <property type="protein sequence ID" value="KAG5303968.1"/>
    <property type="molecule type" value="Genomic_DNA"/>
</dbReference>
<comment type="caution">
    <text evidence="2">The sequence shown here is derived from an EMBL/GenBank/DDBJ whole genome shotgun (WGS) entry which is preliminary data.</text>
</comment>
<evidence type="ECO:0000256" key="1">
    <source>
        <dbReference type="SAM" id="MobiDB-lite"/>
    </source>
</evidence>
<evidence type="ECO:0000313" key="3">
    <source>
        <dbReference type="Proteomes" id="UP000670092"/>
    </source>
</evidence>
<evidence type="ECO:0000313" key="2">
    <source>
        <dbReference type="EMBL" id="KAG5303968.1"/>
    </source>
</evidence>
<reference evidence="2 3" key="1">
    <citation type="submission" date="2021-01" db="EMBL/GenBank/DDBJ databases">
        <title>Chromosome-level genome assembly of a human fungal pathogen reveals clustering of transcriptionally co-regulated genes.</title>
        <authorList>
            <person name="Voorhies M."/>
            <person name="Cohen S."/>
            <person name="Shea T.P."/>
            <person name="Petrus S."/>
            <person name="Munoz J.F."/>
            <person name="Poplawski S."/>
            <person name="Goldman W.E."/>
            <person name="Michael T."/>
            <person name="Cuomo C.A."/>
            <person name="Sil A."/>
            <person name="Beyhan S."/>
        </authorList>
    </citation>
    <scope>NUCLEOTIDE SEQUENCE [LARGE SCALE GENOMIC DNA]</scope>
    <source>
        <strain evidence="2 3">G184AR</strain>
    </source>
</reference>
<sequence length="160" mass="17700">MKVPSTIDLSIFKLFYLFRCYNAVEDLRCNGSRWDGKQGMESLCRVNERGLYAVRMASTREEVRVIWRVQIAGDGTAAPKMPGWLAGKRRNGMVCLGRKEGRLGAEGLGERRRERTRRELEVGGLAVLARPLCGGEARAGPAKFSRGKGKGGERGLTNGR</sequence>
<dbReference type="AlphaFoldDB" id="A0A8H7Z877"/>
<organism evidence="2 3">
    <name type="scientific">Ajellomyces capsulatus</name>
    <name type="common">Darling's disease fungus</name>
    <name type="synonym">Histoplasma capsulatum</name>
    <dbReference type="NCBI Taxonomy" id="5037"/>
    <lineage>
        <taxon>Eukaryota</taxon>
        <taxon>Fungi</taxon>
        <taxon>Dikarya</taxon>
        <taxon>Ascomycota</taxon>
        <taxon>Pezizomycotina</taxon>
        <taxon>Eurotiomycetes</taxon>
        <taxon>Eurotiomycetidae</taxon>
        <taxon>Onygenales</taxon>
        <taxon>Ajellomycetaceae</taxon>
        <taxon>Histoplasma</taxon>
    </lineage>
</organism>
<dbReference type="Proteomes" id="UP000670092">
    <property type="component" value="Unassembled WGS sequence"/>
</dbReference>
<proteinExistence type="predicted"/>
<accession>A0A8H7Z877</accession>
<gene>
    <name evidence="2" type="ORF">I7I52_02135</name>
</gene>
<dbReference type="VEuPathDB" id="FungiDB:I7I52_02135"/>
<dbReference type="OrthoDB" id="1939598at2759"/>